<organism evidence="3 4">
    <name type="scientific">Aquimarina amphilecti</name>
    <dbReference type="NCBI Taxonomy" id="1038014"/>
    <lineage>
        <taxon>Bacteria</taxon>
        <taxon>Pseudomonadati</taxon>
        <taxon>Bacteroidota</taxon>
        <taxon>Flavobacteriia</taxon>
        <taxon>Flavobacteriales</taxon>
        <taxon>Flavobacteriaceae</taxon>
        <taxon>Aquimarina</taxon>
    </lineage>
</organism>
<gene>
    <name evidence="3" type="ORF">SAMN04487910_3361</name>
</gene>
<evidence type="ECO:0000256" key="2">
    <source>
        <dbReference type="SAM" id="SignalP"/>
    </source>
</evidence>
<keyword evidence="1" id="KW-0676">Redox-active center</keyword>
<dbReference type="EMBL" id="FOAB01000006">
    <property type="protein sequence ID" value="SEL82203.1"/>
    <property type="molecule type" value="Genomic_DNA"/>
</dbReference>
<protein>
    <submittedName>
        <fullName evidence="3">Thioredoxin-like</fullName>
    </submittedName>
</protein>
<evidence type="ECO:0000313" key="3">
    <source>
        <dbReference type="EMBL" id="SEL82203.1"/>
    </source>
</evidence>
<keyword evidence="4" id="KW-1185">Reference proteome</keyword>
<feature type="signal peptide" evidence="2">
    <location>
        <begin position="1"/>
        <end position="20"/>
    </location>
</feature>
<feature type="chain" id="PRO_5011519749" evidence="2">
    <location>
        <begin position="21"/>
        <end position="156"/>
    </location>
</feature>
<dbReference type="InterPro" id="IPR036249">
    <property type="entry name" value="Thioredoxin-like_sf"/>
</dbReference>
<dbReference type="Gene3D" id="3.40.30.10">
    <property type="entry name" value="Glutaredoxin"/>
    <property type="match status" value="1"/>
</dbReference>
<proteinExistence type="predicted"/>
<reference evidence="4" key="1">
    <citation type="submission" date="2016-10" db="EMBL/GenBank/DDBJ databases">
        <authorList>
            <person name="Varghese N."/>
            <person name="Submissions S."/>
        </authorList>
    </citation>
    <scope>NUCLEOTIDE SEQUENCE [LARGE SCALE GENOMIC DNA]</scope>
    <source>
        <strain evidence="4">DSM 25232 / NCIMB 14723 / 92V</strain>
    </source>
</reference>
<evidence type="ECO:0000313" key="4">
    <source>
        <dbReference type="Proteomes" id="UP000198521"/>
    </source>
</evidence>
<sequence>MNYLRIILLLFLFVSLQTEAQENKTINWITFEQLDDSLALKPKKVIVSFYADWCAYCKKMDRVVYTKSEVIEKINKNYYAVKMNAESRDTIIFDGAIFTNKNYLTSRNAIHQIPVLLASRKNNSFSLPATIFLDENFKVRKRYFEYLSPKKMLLAL</sequence>
<accession>A0A1H7TBU1</accession>
<dbReference type="PROSITE" id="PS00194">
    <property type="entry name" value="THIOREDOXIN_1"/>
    <property type="match status" value="1"/>
</dbReference>
<dbReference type="SUPFAM" id="SSF52833">
    <property type="entry name" value="Thioredoxin-like"/>
    <property type="match status" value="1"/>
</dbReference>
<dbReference type="RefSeq" id="WP_091410602.1">
    <property type="nucleotide sequence ID" value="NZ_FOAB01000006.1"/>
</dbReference>
<keyword evidence="2" id="KW-0732">Signal</keyword>
<evidence type="ECO:0000256" key="1">
    <source>
        <dbReference type="ARBA" id="ARBA00023284"/>
    </source>
</evidence>
<dbReference type="Proteomes" id="UP000198521">
    <property type="component" value="Unassembled WGS sequence"/>
</dbReference>
<dbReference type="OrthoDB" id="9811036at2"/>
<name>A0A1H7TBU1_AQUAM</name>
<dbReference type="STRING" id="1038014.SAMN04487910_3361"/>
<dbReference type="InterPro" id="IPR017937">
    <property type="entry name" value="Thioredoxin_CS"/>
</dbReference>
<dbReference type="Pfam" id="PF13899">
    <property type="entry name" value="Thioredoxin_7"/>
    <property type="match status" value="1"/>
</dbReference>
<dbReference type="AlphaFoldDB" id="A0A1H7TBU1"/>